<dbReference type="AlphaFoldDB" id="A0A078JNH9"/>
<dbReference type="Gramene" id="CDY66917">
    <property type="protein sequence ID" value="CDY66917"/>
    <property type="gene ID" value="GSBRNA2T00057627001"/>
</dbReference>
<dbReference type="PaxDb" id="3708-A0A078JNH9"/>
<organism evidence="1 2">
    <name type="scientific">Brassica napus</name>
    <name type="common">Rape</name>
    <dbReference type="NCBI Taxonomy" id="3708"/>
    <lineage>
        <taxon>Eukaryota</taxon>
        <taxon>Viridiplantae</taxon>
        <taxon>Streptophyta</taxon>
        <taxon>Embryophyta</taxon>
        <taxon>Tracheophyta</taxon>
        <taxon>Spermatophyta</taxon>
        <taxon>Magnoliopsida</taxon>
        <taxon>eudicotyledons</taxon>
        <taxon>Gunneridae</taxon>
        <taxon>Pentapetalae</taxon>
        <taxon>rosids</taxon>
        <taxon>malvids</taxon>
        <taxon>Brassicales</taxon>
        <taxon>Brassicaceae</taxon>
        <taxon>Brassiceae</taxon>
        <taxon>Brassica</taxon>
    </lineage>
</organism>
<sequence length="54" mass="6007">MGVESFSTGEYSSKATNHSLIFARAISSSSLRDREREKAKNTQIQSNLGLEILF</sequence>
<accession>A0A078JNH9</accession>
<name>A0A078JNH9_BRANA</name>
<dbReference type="Proteomes" id="UP000028999">
    <property type="component" value="Unassembled WGS sequence"/>
</dbReference>
<protein>
    <submittedName>
        <fullName evidence="1">BnaC03g72680D protein</fullName>
    </submittedName>
</protein>
<proteinExistence type="predicted"/>
<dbReference type="EMBL" id="LK035578">
    <property type="protein sequence ID" value="CDY66917.1"/>
    <property type="molecule type" value="Genomic_DNA"/>
</dbReference>
<keyword evidence="2" id="KW-1185">Reference proteome</keyword>
<evidence type="ECO:0000313" key="1">
    <source>
        <dbReference type="EMBL" id="CDY66917.1"/>
    </source>
</evidence>
<gene>
    <name evidence="1" type="primary">BnaC03g72680D</name>
    <name evidence="1" type="ORF">GSBRNA2T00057627001</name>
</gene>
<reference evidence="1 2" key="1">
    <citation type="journal article" date="2014" name="Science">
        <title>Plant genetics. Early allopolyploid evolution in the post-Neolithic Brassica napus oilseed genome.</title>
        <authorList>
            <person name="Chalhoub B."/>
            <person name="Denoeud F."/>
            <person name="Liu S."/>
            <person name="Parkin I.A."/>
            <person name="Tang H."/>
            <person name="Wang X."/>
            <person name="Chiquet J."/>
            <person name="Belcram H."/>
            <person name="Tong C."/>
            <person name="Samans B."/>
            <person name="Correa M."/>
            <person name="Da Silva C."/>
            <person name="Just J."/>
            <person name="Falentin C."/>
            <person name="Koh C.S."/>
            <person name="Le Clainche I."/>
            <person name="Bernard M."/>
            <person name="Bento P."/>
            <person name="Noel B."/>
            <person name="Labadie K."/>
            <person name="Alberti A."/>
            <person name="Charles M."/>
            <person name="Arnaud D."/>
            <person name="Guo H."/>
            <person name="Daviaud C."/>
            <person name="Alamery S."/>
            <person name="Jabbari K."/>
            <person name="Zhao M."/>
            <person name="Edger P.P."/>
            <person name="Chelaifa H."/>
            <person name="Tack D."/>
            <person name="Lassalle G."/>
            <person name="Mestiri I."/>
            <person name="Schnel N."/>
            <person name="Le Paslier M.C."/>
            <person name="Fan G."/>
            <person name="Renault V."/>
            <person name="Bayer P.E."/>
            <person name="Golicz A.A."/>
            <person name="Manoli S."/>
            <person name="Lee T.H."/>
            <person name="Thi V.H."/>
            <person name="Chalabi S."/>
            <person name="Hu Q."/>
            <person name="Fan C."/>
            <person name="Tollenaere R."/>
            <person name="Lu Y."/>
            <person name="Battail C."/>
            <person name="Shen J."/>
            <person name="Sidebottom C.H."/>
            <person name="Wang X."/>
            <person name="Canaguier A."/>
            <person name="Chauveau A."/>
            <person name="Berard A."/>
            <person name="Deniot G."/>
            <person name="Guan M."/>
            <person name="Liu Z."/>
            <person name="Sun F."/>
            <person name="Lim Y.P."/>
            <person name="Lyons E."/>
            <person name="Town C.D."/>
            <person name="Bancroft I."/>
            <person name="Wang X."/>
            <person name="Meng J."/>
            <person name="Ma J."/>
            <person name="Pires J.C."/>
            <person name="King G.J."/>
            <person name="Brunel D."/>
            <person name="Delourme R."/>
            <person name="Renard M."/>
            <person name="Aury J.M."/>
            <person name="Adams K.L."/>
            <person name="Batley J."/>
            <person name="Snowdon R.J."/>
            <person name="Tost J."/>
            <person name="Edwards D."/>
            <person name="Zhou Y."/>
            <person name="Hua W."/>
            <person name="Sharpe A.G."/>
            <person name="Paterson A.H."/>
            <person name="Guan C."/>
            <person name="Wincker P."/>
        </authorList>
    </citation>
    <scope>NUCLEOTIDE SEQUENCE [LARGE SCALE GENOMIC DNA]</scope>
    <source>
        <strain evidence="2">cv. Darmor-bzh</strain>
    </source>
</reference>
<evidence type="ECO:0000313" key="2">
    <source>
        <dbReference type="Proteomes" id="UP000028999"/>
    </source>
</evidence>